<dbReference type="Proteomes" id="UP000823842">
    <property type="component" value="Unassembled WGS sequence"/>
</dbReference>
<accession>A0A9D2LSQ1</accession>
<feature type="transmembrane region" description="Helical" evidence="1">
    <location>
        <begin position="71"/>
        <end position="91"/>
    </location>
</feature>
<keyword evidence="1" id="KW-0472">Membrane</keyword>
<feature type="transmembrane region" description="Helical" evidence="1">
    <location>
        <begin position="151"/>
        <end position="169"/>
    </location>
</feature>
<dbReference type="EMBL" id="DWYZ01000150">
    <property type="protein sequence ID" value="HJB28697.1"/>
    <property type="molecule type" value="Genomic_DNA"/>
</dbReference>
<dbReference type="InterPro" id="IPR025517">
    <property type="entry name" value="DUF4405"/>
</dbReference>
<reference evidence="3" key="2">
    <citation type="submission" date="2021-04" db="EMBL/GenBank/DDBJ databases">
        <authorList>
            <person name="Gilroy R."/>
        </authorList>
    </citation>
    <scope>NUCLEOTIDE SEQUENCE</scope>
    <source>
        <strain evidence="3">ChiSjej1B19-5720</strain>
    </source>
</reference>
<comment type="caution">
    <text evidence="3">The sequence shown here is derived from an EMBL/GenBank/DDBJ whole genome shotgun (WGS) entry which is preliminary data.</text>
</comment>
<evidence type="ECO:0000313" key="3">
    <source>
        <dbReference type="EMBL" id="HJB28697.1"/>
    </source>
</evidence>
<keyword evidence="1" id="KW-1133">Transmembrane helix</keyword>
<organism evidence="3 4">
    <name type="scientific">Candidatus Blautia faecavium</name>
    <dbReference type="NCBI Taxonomy" id="2838487"/>
    <lineage>
        <taxon>Bacteria</taxon>
        <taxon>Bacillati</taxon>
        <taxon>Bacillota</taxon>
        <taxon>Clostridia</taxon>
        <taxon>Lachnospirales</taxon>
        <taxon>Lachnospiraceae</taxon>
        <taxon>Blautia</taxon>
    </lineage>
</organism>
<sequence>MKPKMKAKITADVLMTIGLLLLMGYAMVGETAHEWIGTGMFVLFILHHILNSKWTKNLRKGKYTSIRILQTTIAAAVFLAMLGLMVSGIMLSRHVFRFLNIQGDTSFFRTLHMLSSYWGFVLMSLHLGLHWNQMIGMARKIAGGSSRLSTILLRCAGIIIAGYGAWAFFKRGIPSYLFLRTQFVFFNFEEPLAFFLLDYAAAMGLFVWIGHYLLFFMQRTRKKKTI</sequence>
<protein>
    <submittedName>
        <fullName evidence="3">DUF4405 domain-containing protein</fullName>
    </submittedName>
</protein>
<feature type="transmembrane region" description="Helical" evidence="1">
    <location>
        <begin position="34"/>
        <end position="50"/>
    </location>
</feature>
<name>A0A9D2LSQ1_9FIRM</name>
<keyword evidence="1" id="KW-0812">Transmembrane</keyword>
<feature type="transmembrane region" description="Helical" evidence="1">
    <location>
        <begin position="111"/>
        <end position="131"/>
    </location>
</feature>
<gene>
    <name evidence="3" type="ORF">IAA06_07875</name>
</gene>
<feature type="transmembrane region" description="Helical" evidence="1">
    <location>
        <begin position="192"/>
        <end position="215"/>
    </location>
</feature>
<feature type="transmembrane region" description="Helical" evidence="1">
    <location>
        <begin position="9"/>
        <end position="28"/>
    </location>
</feature>
<evidence type="ECO:0000313" key="4">
    <source>
        <dbReference type="Proteomes" id="UP000823842"/>
    </source>
</evidence>
<evidence type="ECO:0000256" key="1">
    <source>
        <dbReference type="SAM" id="Phobius"/>
    </source>
</evidence>
<proteinExistence type="predicted"/>
<dbReference type="Pfam" id="PF14358">
    <property type="entry name" value="DUF4405"/>
    <property type="match status" value="1"/>
</dbReference>
<dbReference type="AlphaFoldDB" id="A0A9D2LSQ1"/>
<feature type="domain" description="Flavinylation-associated cytochrome" evidence="2">
    <location>
        <begin position="74"/>
        <end position="131"/>
    </location>
</feature>
<evidence type="ECO:0000259" key="2">
    <source>
        <dbReference type="Pfam" id="PF14358"/>
    </source>
</evidence>
<reference evidence="3" key="1">
    <citation type="journal article" date="2021" name="PeerJ">
        <title>Extensive microbial diversity within the chicken gut microbiome revealed by metagenomics and culture.</title>
        <authorList>
            <person name="Gilroy R."/>
            <person name="Ravi A."/>
            <person name="Getino M."/>
            <person name="Pursley I."/>
            <person name="Horton D.L."/>
            <person name="Alikhan N.F."/>
            <person name="Baker D."/>
            <person name="Gharbi K."/>
            <person name="Hall N."/>
            <person name="Watson M."/>
            <person name="Adriaenssens E.M."/>
            <person name="Foster-Nyarko E."/>
            <person name="Jarju S."/>
            <person name="Secka A."/>
            <person name="Antonio M."/>
            <person name="Oren A."/>
            <person name="Chaudhuri R.R."/>
            <person name="La Ragione R."/>
            <person name="Hildebrand F."/>
            <person name="Pallen M.J."/>
        </authorList>
    </citation>
    <scope>NUCLEOTIDE SEQUENCE</scope>
    <source>
        <strain evidence="3">ChiSjej1B19-5720</strain>
    </source>
</reference>